<comment type="caution">
    <text evidence="2">The sequence shown here is derived from an EMBL/GenBank/DDBJ whole genome shotgun (WGS) entry which is preliminary data.</text>
</comment>
<evidence type="ECO:0000313" key="2">
    <source>
        <dbReference type="EMBL" id="MEQ2239601.1"/>
    </source>
</evidence>
<name>A0ABV0U5T1_9TELE</name>
<sequence length="100" mass="11803">MSQSVPVWKLLFIKVSFGIKLQILQFSLFLENICGCNLFIVSLSVKYKESNTGSFNHSMFIAYSYFYIIVIKLLRSTEWNRLLFTPFQIKLFSSKRRNQC</sequence>
<keyword evidence="1" id="KW-0812">Transmembrane</keyword>
<reference evidence="2 3" key="1">
    <citation type="submission" date="2021-06" db="EMBL/GenBank/DDBJ databases">
        <authorList>
            <person name="Palmer J.M."/>
        </authorList>
    </citation>
    <scope>NUCLEOTIDE SEQUENCE [LARGE SCALE GENOMIC DNA]</scope>
    <source>
        <strain evidence="3">if_2019</strain>
        <tissue evidence="2">Muscle</tissue>
    </source>
</reference>
<evidence type="ECO:0000256" key="1">
    <source>
        <dbReference type="SAM" id="Phobius"/>
    </source>
</evidence>
<keyword evidence="1" id="KW-1133">Transmembrane helix</keyword>
<feature type="transmembrane region" description="Helical" evidence="1">
    <location>
        <begin position="55"/>
        <end position="74"/>
    </location>
</feature>
<dbReference type="Proteomes" id="UP001482620">
    <property type="component" value="Unassembled WGS sequence"/>
</dbReference>
<feature type="transmembrane region" description="Helical" evidence="1">
    <location>
        <begin position="21"/>
        <end position="43"/>
    </location>
</feature>
<keyword evidence="3" id="KW-1185">Reference proteome</keyword>
<gene>
    <name evidence="2" type="ORF">ILYODFUR_006026</name>
</gene>
<organism evidence="2 3">
    <name type="scientific">Ilyodon furcidens</name>
    <name type="common">goldbreast splitfin</name>
    <dbReference type="NCBI Taxonomy" id="33524"/>
    <lineage>
        <taxon>Eukaryota</taxon>
        <taxon>Metazoa</taxon>
        <taxon>Chordata</taxon>
        <taxon>Craniata</taxon>
        <taxon>Vertebrata</taxon>
        <taxon>Euteleostomi</taxon>
        <taxon>Actinopterygii</taxon>
        <taxon>Neopterygii</taxon>
        <taxon>Teleostei</taxon>
        <taxon>Neoteleostei</taxon>
        <taxon>Acanthomorphata</taxon>
        <taxon>Ovalentaria</taxon>
        <taxon>Atherinomorphae</taxon>
        <taxon>Cyprinodontiformes</taxon>
        <taxon>Goodeidae</taxon>
        <taxon>Ilyodon</taxon>
    </lineage>
</organism>
<evidence type="ECO:0000313" key="3">
    <source>
        <dbReference type="Proteomes" id="UP001482620"/>
    </source>
</evidence>
<keyword evidence="1" id="KW-0472">Membrane</keyword>
<protein>
    <submittedName>
        <fullName evidence="2">Uncharacterized protein</fullName>
    </submittedName>
</protein>
<accession>A0ABV0U5T1</accession>
<proteinExistence type="predicted"/>
<dbReference type="EMBL" id="JAHRIQ010058290">
    <property type="protein sequence ID" value="MEQ2239601.1"/>
    <property type="molecule type" value="Genomic_DNA"/>
</dbReference>